<protein>
    <submittedName>
        <fullName evidence="7">HAMP domain-containing protein</fullName>
    </submittedName>
</protein>
<feature type="domain" description="HAMP" evidence="6">
    <location>
        <begin position="227"/>
        <end position="280"/>
    </location>
</feature>
<dbReference type="InterPro" id="IPR004090">
    <property type="entry name" value="Chemotax_Me-accpt_rcpt"/>
</dbReference>
<dbReference type="InterPro" id="IPR004089">
    <property type="entry name" value="MCPsignal_dom"/>
</dbReference>
<evidence type="ECO:0000259" key="5">
    <source>
        <dbReference type="PROSITE" id="PS50111"/>
    </source>
</evidence>
<evidence type="ECO:0000256" key="4">
    <source>
        <dbReference type="SAM" id="Phobius"/>
    </source>
</evidence>
<dbReference type="Pfam" id="PF12729">
    <property type="entry name" value="4HB_MCP_1"/>
    <property type="match status" value="1"/>
</dbReference>
<dbReference type="InterPro" id="IPR003660">
    <property type="entry name" value="HAMP_dom"/>
</dbReference>
<dbReference type="InterPro" id="IPR024478">
    <property type="entry name" value="HlyB_4HB_MCP"/>
</dbReference>
<dbReference type="AlphaFoldDB" id="A0A7Y0HGM5"/>
<dbReference type="Gene3D" id="1.10.287.950">
    <property type="entry name" value="Methyl-accepting chemotaxis protein"/>
    <property type="match status" value="1"/>
</dbReference>
<dbReference type="Proteomes" id="UP000539372">
    <property type="component" value="Unassembled WGS sequence"/>
</dbReference>
<comment type="similarity">
    <text evidence="2">Belongs to the methyl-accepting chemotaxis (MCP) protein family.</text>
</comment>
<accession>A0A7Y0HGM5</accession>
<dbReference type="GO" id="GO:0007165">
    <property type="term" value="P:signal transduction"/>
    <property type="evidence" value="ECO:0007669"/>
    <property type="project" value="UniProtKB-KW"/>
</dbReference>
<comment type="caution">
    <text evidence="7">The sequence shown here is derived from an EMBL/GenBank/DDBJ whole genome shotgun (WGS) entry which is preliminary data.</text>
</comment>
<evidence type="ECO:0000256" key="2">
    <source>
        <dbReference type="ARBA" id="ARBA00029447"/>
    </source>
</evidence>
<dbReference type="PANTHER" id="PTHR32089">
    <property type="entry name" value="METHYL-ACCEPTING CHEMOTAXIS PROTEIN MCPB"/>
    <property type="match status" value="1"/>
</dbReference>
<keyword evidence="4" id="KW-0812">Transmembrane</keyword>
<dbReference type="EMBL" id="JABBNT010000002">
    <property type="protein sequence ID" value="NMM44514.1"/>
    <property type="molecule type" value="Genomic_DNA"/>
</dbReference>
<feature type="domain" description="Methyl-accepting transducer" evidence="5">
    <location>
        <begin position="306"/>
        <end position="556"/>
    </location>
</feature>
<dbReference type="GO" id="GO:0004888">
    <property type="term" value="F:transmembrane signaling receptor activity"/>
    <property type="evidence" value="ECO:0007669"/>
    <property type="project" value="InterPro"/>
</dbReference>
<dbReference type="GO" id="GO:0016020">
    <property type="term" value="C:membrane"/>
    <property type="evidence" value="ECO:0007669"/>
    <property type="project" value="InterPro"/>
</dbReference>
<evidence type="ECO:0000256" key="3">
    <source>
        <dbReference type="PROSITE-ProRule" id="PRU00284"/>
    </source>
</evidence>
<sequence length="576" mass="61379">MNEDYQTDGTDTETAEPAALKTIAQPFRITMLATLLLAGAIAGAGAFSIRTMQSAMTEIVQVRYEKIVLGMQFERALTQVNRTEKSLILSISPLHLEKTLEASKFELENALRLKEAFAQTLTPEEAEIFAPINDAFDSWIGGHEKVVEAVMDDKIKKATRVSDGKNQKLIDDMEAITAELLTQNRQAMDSLRAEATRLGTLAFQGIIAFAVIGTAFVLGLIFWILRRRVLRPIGHMTGAMQSLADGDTGIDVPRFGHNDEFETMAGALDQFKLSMLRNADLTRSAEEEGARQAARARELQDAAAAFRDQVRTSLEALASAAGGLDKSSQKLAREAANGVNDTNAASAAADVASSNSGAVAAATEEMSGAIREVNRQITETSSVTDRAVDDAKRAANTINGLDEASQRIGEVVQLITAIAEQTNLLALNATIEAARAGDAGKGFAVVASEVKSLATQTGQATEEISKQIEDVQRRTDEAVAAIGDITRIIEQVNGNASSIAAAIEEQDATTNEIARSVQGAAESAAEVTNRIAAVRRNAESANVVSEELTKAAETVKRQSDALGADIDAFIRKIGSA</sequence>
<dbReference type="RefSeq" id="WP_169624794.1">
    <property type="nucleotide sequence ID" value="NZ_JABBNT010000002.1"/>
</dbReference>
<evidence type="ECO:0000313" key="7">
    <source>
        <dbReference type="EMBL" id="NMM44514.1"/>
    </source>
</evidence>
<dbReference type="CDD" id="cd06225">
    <property type="entry name" value="HAMP"/>
    <property type="match status" value="1"/>
</dbReference>
<gene>
    <name evidence="7" type="ORF">HH303_08485</name>
</gene>
<keyword evidence="1 3" id="KW-0807">Transducer</keyword>
<dbReference type="SMART" id="SM00283">
    <property type="entry name" value="MA"/>
    <property type="match status" value="1"/>
</dbReference>
<dbReference type="SMART" id="SM00304">
    <property type="entry name" value="HAMP"/>
    <property type="match status" value="1"/>
</dbReference>
<dbReference type="Pfam" id="PF00672">
    <property type="entry name" value="HAMP"/>
    <property type="match status" value="1"/>
</dbReference>
<dbReference type="Pfam" id="PF00015">
    <property type="entry name" value="MCPsignal"/>
    <property type="match status" value="1"/>
</dbReference>
<dbReference type="GO" id="GO:0006935">
    <property type="term" value="P:chemotaxis"/>
    <property type="evidence" value="ECO:0007669"/>
    <property type="project" value="InterPro"/>
</dbReference>
<dbReference type="SUPFAM" id="SSF58104">
    <property type="entry name" value="Methyl-accepting chemotaxis protein (MCP) signaling domain"/>
    <property type="match status" value="1"/>
</dbReference>
<dbReference type="PROSITE" id="PS50885">
    <property type="entry name" value="HAMP"/>
    <property type="match status" value="1"/>
</dbReference>
<dbReference type="PANTHER" id="PTHR32089:SF112">
    <property type="entry name" value="LYSOZYME-LIKE PROTEIN-RELATED"/>
    <property type="match status" value="1"/>
</dbReference>
<name>A0A7Y0HGM5_9PROT</name>
<keyword evidence="8" id="KW-1185">Reference proteome</keyword>
<evidence type="ECO:0000313" key="8">
    <source>
        <dbReference type="Proteomes" id="UP000539372"/>
    </source>
</evidence>
<dbReference type="PRINTS" id="PR00260">
    <property type="entry name" value="CHEMTRNSDUCR"/>
</dbReference>
<organism evidence="7 8">
    <name type="scientific">Pacificispira spongiicola</name>
    <dbReference type="NCBI Taxonomy" id="2729598"/>
    <lineage>
        <taxon>Bacteria</taxon>
        <taxon>Pseudomonadati</taxon>
        <taxon>Pseudomonadota</taxon>
        <taxon>Alphaproteobacteria</taxon>
        <taxon>Rhodospirillales</taxon>
        <taxon>Rhodospirillaceae</taxon>
        <taxon>Pacificispira</taxon>
    </lineage>
</organism>
<feature type="transmembrane region" description="Helical" evidence="4">
    <location>
        <begin position="201"/>
        <end position="225"/>
    </location>
</feature>
<reference evidence="7 8" key="1">
    <citation type="submission" date="2020-04" db="EMBL/GenBank/DDBJ databases">
        <title>Rhodospirillaceae bacterium KN72 isolated from deep sea.</title>
        <authorList>
            <person name="Zhang D.-C."/>
        </authorList>
    </citation>
    <scope>NUCLEOTIDE SEQUENCE [LARGE SCALE GENOMIC DNA]</scope>
    <source>
        <strain evidence="7 8">KN72</strain>
    </source>
</reference>
<evidence type="ECO:0000259" key="6">
    <source>
        <dbReference type="PROSITE" id="PS50885"/>
    </source>
</evidence>
<keyword evidence="4" id="KW-0472">Membrane</keyword>
<proteinExistence type="inferred from homology"/>
<dbReference type="PROSITE" id="PS50111">
    <property type="entry name" value="CHEMOTAXIS_TRANSDUC_2"/>
    <property type="match status" value="1"/>
</dbReference>
<evidence type="ECO:0000256" key="1">
    <source>
        <dbReference type="ARBA" id="ARBA00023224"/>
    </source>
</evidence>
<keyword evidence="4" id="KW-1133">Transmembrane helix</keyword>
<dbReference type="Gene3D" id="6.10.340.10">
    <property type="match status" value="1"/>
</dbReference>
<feature type="transmembrane region" description="Helical" evidence="4">
    <location>
        <begin position="29"/>
        <end position="49"/>
    </location>
</feature>